<keyword evidence="2" id="KW-1185">Reference proteome</keyword>
<protein>
    <submittedName>
        <fullName evidence="1">Flagellar protein</fullName>
    </submittedName>
</protein>
<proteinExistence type="predicted"/>
<evidence type="ECO:0000313" key="2">
    <source>
        <dbReference type="Proteomes" id="UP001442364"/>
    </source>
</evidence>
<name>A0ABV1C0Q5_9FIRM</name>
<accession>A0ABV1C0Q5</accession>
<reference evidence="1 2" key="1">
    <citation type="submission" date="2024-03" db="EMBL/GenBank/DDBJ databases">
        <title>Human intestinal bacterial collection.</title>
        <authorList>
            <person name="Pauvert C."/>
            <person name="Hitch T.C.A."/>
            <person name="Clavel T."/>
        </authorList>
    </citation>
    <scope>NUCLEOTIDE SEQUENCE [LARGE SCALE GENOMIC DNA]</scope>
    <source>
        <strain evidence="1 2">CLA-AA-H255</strain>
    </source>
</reference>
<dbReference type="RefSeq" id="WP_022502405.1">
    <property type="nucleotide sequence ID" value="NZ_DAWCMB010000308.1"/>
</dbReference>
<keyword evidence="1" id="KW-0282">Flagellum</keyword>
<dbReference type="Proteomes" id="UP001442364">
    <property type="component" value="Unassembled WGS sequence"/>
</dbReference>
<evidence type="ECO:0000313" key="1">
    <source>
        <dbReference type="EMBL" id="MEQ2380271.1"/>
    </source>
</evidence>
<sequence>MEVRNCRGCGKLYNYIGGPYRNLCPNCIEKIEEKYLEVKEYIQDHHNATMTEVAEECDVSTRQIEQWIRDERLVIADDSPIGITCERCGASIKSGRFCERCKNKMANNLGSMYGESNAAVEHMEKRLSSADAKMRFLDKN</sequence>
<keyword evidence="1" id="KW-0969">Cilium</keyword>
<keyword evidence="1" id="KW-0966">Cell projection</keyword>
<organism evidence="1 2">
    <name type="scientific">[Lactobacillus] rogosae</name>
    <dbReference type="NCBI Taxonomy" id="706562"/>
    <lineage>
        <taxon>Bacteria</taxon>
        <taxon>Bacillati</taxon>
        <taxon>Bacillota</taxon>
        <taxon>Clostridia</taxon>
        <taxon>Lachnospirales</taxon>
        <taxon>Lachnospiraceae</taxon>
        <taxon>Lachnospira</taxon>
    </lineage>
</organism>
<dbReference type="EMBL" id="JBBMER010000007">
    <property type="protein sequence ID" value="MEQ2380271.1"/>
    <property type="molecule type" value="Genomic_DNA"/>
</dbReference>
<comment type="caution">
    <text evidence="1">The sequence shown here is derived from an EMBL/GenBank/DDBJ whole genome shotgun (WGS) entry which is preliminary data.</text>
</comment>
<gene>
    <name evidence="1" type="ORF">WMO14_10300</name>
</gene>